<dbReference type="GO" id="GO:0006633">
    <property type="term" value="P:fatty acid biosynthetic process"/>
    <property type="evidence" value="ECO:0007669"/>
    <property type="project" value="UniProtKB-KW"/>
</dbReference>
<proteinExistence type="predicted"/>
<dbReference type="InterPro" id="IPR001882">
    <property type="entry name" value="Biotin_BS"/>
</dbReference>
<evidence type="ECO:0000256" key="5">
    <source>
        <dbReference type="ARBA" id="ARBA00023098"/>
    </source>
</evidence>
<comment type="pathway">
    <text evidence="1 8">Lipid metabolism; fatty acid biosynthesis.</text>
</comment>
<dbReference type="CDD" id="cd06850">
    <property type="entry name" value="biotinyl_domain"/>
    <property type="match status" value="1"/>
</dbReference>
<dbReference type="PRINTS" id="PR01071">
    <property type="entry name" value="ACOABIOTINCC"/>
</dbReference>
<keyword evidence="12" id="KW-1185">Reference proteome</keyword>
<evidence type="ECO:0000256" key="8">
    <source>
        <dbReference type="RuleBase" id="RU364072"/>
    </source>
</evidence>
<evidence type="ECO:0000256" key="4">
    <source>
        <dbReference type="ARBA" id="ARBA00022832"/>
    </source>
</evidence>
<dbReference type="RefSeq" id="WP_200115214.1">
    <property type="nucleotide sequence ID" value="NZ_JAEHOH010000010.1"/>
</dbReference>
<dbReference type="Proteomes" id="UP000608530">
    <property type="component" value="Unassembled WGS sequence"/>
</dbReference>
<evidence type="ECO:0000256" key="3">
    <source>
        <dbReference type="ARBA" id="ARBA00022516"/>
    </source>
</evidence>
<evidence type="ECO:0000256" key="1">
    <source>
        <dbReference type="ARBA" id="ARBA00005194"/>
    </source>
</evidence>
<accession>A0A934UV43</accession>
<dbReference type="PROSITE" id="PS00188">
    <property type="entry name" value="BIOTIN"/>
    <property type="match status" value="1"/>
</dbReference>
<evidence type="ECO:0000313" key="11">
    <source>
        <dbReference type="EMBL" id="MBK0419076.1"/>
    </source>
</evidence>
<feature type="region of interest" description="Disordered" evidence="9">
    <location>
        <begin position="43"/>
        <end position="101"/>
    </location>
</feature>
<evidence type="ECO:0000256" key="7">
    <source>
        <dbReference type="ARBA" id="ARBA00023267"/>
    </source>
</evidence>
<dbReference type="PANTHER" id="PTHR45266:SF3">
    <property type="entry name" value="OXALOACETATE DECARBOXYLASE ALPHA CHAIN"/>
    <property type="match status" value="1"/>
</dbReference>
<dbReference type="Gene3D" id="2.40.50.100">
    <property type="match status" value="1"/>
</dbReference>
<dbReference type="GO" id="GO:0003989">
    <property type="term" value="F:acetyl-CoA carboxylase activity"/>
    <property type="evidence" value="ECO:0007669"/>
    <property type="project" value="InterPro"/>
</dbReference>
<reference evidence="11" key="1">
    <citation type="submission" date="2020-12" db="EMBL/GenBank/DDBJ databases">
        <title>Leucobacter sp. CAS1, isolated from Chromium sludge.</title>
        <authorList>
            <person name="Xu Z."/>
        </authorList>
    </citation>
    <scope>NUCLEOTIDE SEQUENCE</scope>
    <source>
        <strain evidence="11">CSA1</strain>
    </source>
</reference>
<dbReference type="InterPro" id="IPR011053">
    <property type="entry name" value="Single_hybrid_motif"/>
</dbReference>
<organism evidence="11 12">
    <name type="scientific">Leucobacter chromiisoli</name>
    <dbReference type="NCBI Taxonomy" id="2796471"/>
    <lineage>
        <taxon>Bacteria</taxon>
        <taxon>Bacillati</taxon>
        <taxon>Actinomycetota</taxon>
        <taxon>Actinomycetes</taxon>
        <taxon>Micrococcales</taxon>
        <taxon>Microbacteriaceae</taxon>
        <taxon>Leucobacter</taxon>
    </lineage>
</organism>
<dbReference type="PANTHER" id="PTHR45266">
    <property type="entry name" value="OXALOACETATE DECARBOXYLASE ALPHA CHAIN"/>
    <property type="match status" value="1"/>
</dbReference>
<feature type="compositionally biased region" description="Low complexity" evidence="9">
    <location>
        <begin position="87"/>
        <end position="97"/>
    </location>
</feature>
<dbReference type="InterPro" id="IPR050709">
    <property type="entry name" value="Biotin_Carboxyl_Carrier/Decarb"/>
</dbReference>
<keyword evidence="3 8" id="KW-0444">Lipid biosynthesis</keyword>
<name>A0A934UV43_9MICO</name>
<evidence type="ECO:0000256" key="2">
    <source>
        <dbReference type="ARBA" id="ARBA00017562"/>
    </source>
</evidence>
<protein>
    <recommendedName>
        <fullName evidence="2 8">Biotin carboxyl carrier protein of acetyl-CoA carboxylase</fullName>
    </recommendedName>
</protein>
<gene>
    <name evidence="11" type="ORF">JD276_08510</name>
</gene>
<dbReference type="InterPro" id="IPR000089">
    <property type="entry name" value="Biotin_lipoyl"/>
</dbReference>
<dbReference type="InterPro" id="IPR001249">
    <property type="entry name" value="AcCoA_biotinCC"/>
</dbReference>
<sequence>MEKQVLSFQELDNILRLLDASPRSGTFEIRVGDLKLKVAKGDENAAAAVPAPAAAAPAAPVAAPAPATDPAPTAAPAAREPEPAPEPAAAPAAAAPAIESGHTVRSPMTGVFYRQPSPDAPPFAAEGQRVEAGDDLAIIEVMKLMNRLSSPVSGTVRQVCAENEQLVENGAPLFVIEPDEAGDQ</sequence>
<keyword evidence="7 8" id="KW-0092">Biotin</keyword>
<evidence type="ECO:0000256" key="9">
    <source>
        <dbReference type="SAM" id="MobiDB-lite"/>
    </source>
</evidence>
<feature type="compositionally biased region" description="Low complexity" evidence="9">
    <location>
        <begin position="45"/>
        <end position="78"/>
    </location>
</feature>
<dbReference type="GO" id="GO:0009317">
    <property type="term" value="C:acetyl-CoA carboxylase complex"/>
    <property type="evidence" value="ECO:0007669"/>
    <property type="project" value="InterPro"/>
</dbReference>
<evidence type="ECO:0000259" key="10">
    <source>
        <dbReference type="PROSITE" id="PS50968"/>
    </source>
</evidence>
<comment type="caution">
    <text evidence="11">The sequence shown here is derived from an EMBL/GenBank/DDBJ whole genome shotgun (WGS) entry which is preliminary data.</text>
</comment>
<feature type="domain" description="Lipoyl-binding" evidence="10">
    <location>
        <begin position="101"/>
        <end position="177"/>
    </location>
</feature>
<keyword evidence="5 8" id="KW-0443">Lipid metabolism</keyword>
<dbReference type="AlphaFoldDB" id="A0A934UV43"/>
<evidence type="ECO:0000256" key="6">
    <source>
        <dbReference type="ARBA" id="ARBA00023160"/>
    </source>
</evidence>
<evidence type="ECO:0000313" key="12">
    <source>
        <dbReference type="Proteomes" id="UP000608530"/>
    </source>
</evidence>
<dbReference type="SUPFAM" id="SSF51230">
    <property type="entry name" value="Single hybrid motif"/>
    <property type="match status" value="1"/>
</dbReference>
<comment type="function">
    <text evidence="8">This protein is a component of the acetyl coenzyme A carboxylase complex; first, biotin carboxylase catalyzes the carboxylation of the carrier protein and then the transcarboxylase transfers the carboxyl group to form malonyl-CoA.</text>
</comment>
<keyword evidence="6 8" id="KW-0275">Fatty acid biosynthesis</keyword>
<keyword evidence="4 8" id="KW-0276">Fatty acid metabolism</keyword>
<dbReference type="Pfam" id="PF00364">
    <property type="entry name" value="Biotin_lipoyl"/>
    <property type="match status" value="1"/>
</dbReference>
<dbReference type="EMBL" id="JAEHOH010000010">
    <property type="protein sequence ID" value="MBK0419076.1"/>
    <property type="molecule type" value="Genomic_DNA"/>
</dbReference>
<dbReference type="PROSITE" id="PS50968">
    <property type="entry name" value="BIOTINYL_LIPOYL"/>
    <property type="match status" value="1"/>
</dbReference>